<evidence type="ECO:0000313" key="3">
    <source>
        <dbReference type="Proteomes" id="UP000019202"/>
    </source>
</evidence>
<evidence type="ECO:0000313" key="2">
    <source>
        <dbReference type="EMBL" id="CDL82834.1"/>
    </source>
</evidence>
<evidence type="ECO:0000256" key="1">
    <source>
        <dbReference type="SAM" id="Phobius"/>
    </source>
</evidence>
<protein>
    <submittedName>
        <fullName evidence="2">Uncharacterized protein</fullName>
    </submittedName>
</protein>
<accession>W1IWK7</accession>
<proteinExistence type="predicted"/>
<gene>
    <name evidence="2" type="ORF">XSR1_250016</name>
</gene>
<comment type="caution">
    <text evidence="2">The sequence shown here is derived from an EMBL/GenBank/DDBJ whole genome shotgun (WGS) entry which is preliminary data.</text>
</comment>
<dbReference type="AlphaFoldDB" id="W1IWK7"/>
<keyword evidence="1" id="KW-0812">Transmembrane</keyword>
<dbReference type="STRING" id="1427518.XSR1_250016"/>
<name>W1IWK7_9GAMM</name>
<feature type="transmembrane region" description="Helical" evidence="1">
    <location>
        <begin position="6"/>
        <end position="29"/>
    </location>
</feature>
<dbReference type="Proteomes" id="UP000019202">
    <property type="component" value="Unassembled WGS sequence"/>
</dbReference>
<keyword evidence="3" id="KW-1185">Reference proteome</keyword>
<sequence>MCQGCYFGPAIFLFPSLFSLFLTIFLFFVSDQLCGWYIGLKNPYIVLKYLNTPIYSVYAQDYPHITKTRCHVIFACG</sequence>
<keyword evidence="1" id="KW-0472">Membrane</keyword>
<dbReference type="EMBL" id="CBXF010000083">
    <property type="protein sequence ID" value="CDL82834.1"/>
    <property type="molecule type" value="Genomic_DNA"/>
</dbReference>
<keyword evidence="1" id="KW-1133">Transmembrane helix</keyword>
<organism evidence="2 3">
    <name type="scientific">Xenorhabdus szentirmaii DSM 16338</name>
    <dbReference type="NCBI Taxonomy" id="1427518"/>
    <lineage>
        <taxon>Bacteria</taxon>
        <taxon>Pseudomonadati</taxon>
        <taxon>Pseudomonadota</taxon>
        <taxon>Gammaproteobacteria</taxon>
        <taxon>Enterobacterales</taxon>
        <taxon>Morganellaceae</taxon>
        <taxon>Xenorhabdus</taxon>
    </lineage>
</organism>
<reference evidence="2" key="1">
    <citation type="submission" date="2013-11" db="EMBL/GenBank/DDBJ databases">
        <title>Draft genome sequence and annotation of the entomopathogenic bacteria, Xenorhabdus cabanillasi strain JM26 and Xenorhabdus szentirmai strain DSM 16338.</title>
        <authorList>
            <person name="Gualtieri M."/>
            <person name="Ogier J.C."/>
            <person name="Pages S."/>
            <person name="Givaudan A."/>
            <person name="Gaudriault S."/>
        </authorList>
    </citation>
    <scope>NUCLEOTIDE SEQUENCE [LARGE SCALE GENOMIC DNA]</scope>
    <source>
        <strain evidence="2">DSM 16338</strain>
    </source>
</reference>